<dbReference type="InterPro" id="IPR001138">
    <property type="entry name" value="Zn2Cys6_DnaBD"/>
</dbReference>
<dbReference type="SUPFAM" id="SSF57701">
    <property type="entry name" value="Zn2/Cys6 DNA-binding domain"/>
    <property type="match status" value="1"/>
</dbReference>
<dbReference type="GO" id="GO:0006351">
    <property type="term" value="P:DNA-templated transcription"/>
    <property type="evidence" value="ECO:0007669"/>
    <property type="project" value="InterPro"/>
</dbReference>
<dbReference type="CDD" id="cd00067">
    <property type="entry name" value="GAL4"/>
    <property type="match status" value="1"/>
</dbReference>
<keyword evidence="2" id="KW-0539">Nucleus</keyword>
<dbReference type="PROSITE" id="PS00463">
    <property type="entry name" value="ZN2_CY6_FUNGAL_1"/>
    <property type="match status" value="1"/>
</dbReference>
<dbReference type="Pfam" id="PF04082">
    <property type="entry name" value="Fungal_trans"/>
    <property type="match status" value="1"/>
</dbReference>
<dbReference type="PANTHER" id="PTHR46910">
    <property type="entry name" value="TRANSCRIPTION FACTOR PDR1"/>
    <property type="match status" value="1"/>
</dbReference>
<gene>
    <name evidence="5" type="ORF">K435DRAFT_782789</name>
</gene>
<dbReference type="PROSITE" id="PS50048">
    <property type="entry name" value="ZN2_CY6_FUNGAL_2"/>
    <property type="match status" value="1"/>
</dbReference>
<dbReference type="InterPro" id="IPR036864">
    <property type="entry name" value="Zn2-C6_fun-type_DNA-bd_sf"/>
</dbReference>
<evidence type="ECO:0000256" key="1">
    <source>
        <dbReference type="ARBA" id="ARBA00022723"/>
    </source>
</evidence>
<protein>
    <recommendedName>
        <fullName evidence="4">Zn(2)-C6 fungal-type domain-containing protein</fullName>
    </recommendedName>
</protein>
<keyword evidence="1" id="KW-0479">Metal-binding</keyword>
<dbReference type="SMART" id="SM00066">
    <property type="entry name" value="GAL4"/>
    <property type="match status" value="1"/>
</dbReference>
<evidence type="ECO:0000313" key="6">
    <source>
        <dbReference type="Proteomes" id="UP000297245"/>
    </source>
</evidence>
<keyword evidence="6" id="KW-1185">Reference proteome</keyword>
<dbReference type="InterPro" id="IPR050987">
    <property type="entry name" value="AtrR-like"/>
</dbReference>
<name>A0A4S8LD00_DENBC</name>
<evidence type="ECO:0000259" key="4">
    <source>
        <dbReference type="PROSITE" id="PS50048"/>
    </source>
</evidence>
<dbReference type="Gene3D" id="4.10.240.10">
    <property type="entry name" value="Zn(2)-C6 fungal-type DNA-binding domain"/>
    <property type="match status" value="1"/>
</dbReference>
<dbReference type="InterPro" id="IPR007219">
    <property type="entry name" value="XnlR_reg_dom"/>
</dbReference>
<dbReference type="AlphaFoldDB" id="A0A4S8LD00"/>
<dbReference type="EMBL" id="ML179490">
    <property type="protein sequence ID" value="THU86590.1"/>
    <property type="molecule type" value="Genomic_DNA"/>
</dbReference>
<accession>A0A4S8LD00</accession>
<dbReference type="GO" id="GO:0000981">
    <property type="term" value="F:DNA-binding transcription factor activity, RNA polymerase II-specific"/>
    <property type="evidence" value="ECO:0007669"/>
    <property type="project" value="InterPro"/>
</dbReference>
<dbReference type="OrthoDB" id="39175at2759"/>
<evidence type="ECO:0000256" key="3">
    <source>
        <dbReference type="SAM" id="MobiDB-lite"/>
    </source>
</evidence>
<dbReference type="CDD" id="cd12148">
    <property type="entry name" value="fungal_TF_MHR"/>
    <property type="match status" value="1"/>
</dbReference>
<organism evidence="5 6">
    <name type="scientific">Dendrothele bispora (strain CBS 962.96)</name>
    <dbReference type="NCBI Taxonomy" id="1314807"/>
    <lineage>
        <taxon>Eukaryota</taxon>
        <taxon>Fungi</taxon>
        <taxon>Dikarya</taxon>
        <taxon>Basidiomycota</taxon>
        <taxon>Agaricomycotina</taxon>
        <taxon>Agaricomycetes</taxon>
        <taxon>Agaricomycetidae</taxon>
        <taxon>Agaricales</taxon>
        <taxon>Agaricales incertae sedis</taxon>
        <taxon>Dendrothele</taxon>
    </lineage>
</organism>
<dbReference type="Proteomes" id="UP000297245">
    <property type="component" value="Unassembled WGS sequence"/>
</dbReference>
<dbReference type="GO" id="GO:0003677">
    <property type="term" value="F:DNA binding"/>
    <property type="evidence" value="ECO:0007669"/>
    <property type="project" value="InterPro"/>
</dbReference>
<dbReference type="GO" id="GO:0008270">
    <property type="term" value="F:zinc ion binding"/>
    <property type="evidence" value="ECO:0007669"/>
    <property type="project" value="InterPro"/>
</dbReference>
<dbReference type="Pfam" id="PF00172">
    <property type="entry name" value="Zn_clus"/>
    <property type="match status" value="1"/>
</dbReference>
<proteinExistence type="predicted"/>
<evidence type="ECO:0000256" key="2">
    <source>
        <dbReference type="ARBA" id="ARBA00023242"/>
    </source>
</evidence>
<evidence type="ECO:0000313" key="5">
    <source>
        <dbReference type="EMBL" id="THU86590.1"/>
    </source>
</evidence>
<dbReference type="PANTHER" id="PTHR46910:SF38">
    <property type="entry name" value="ZN(2)-C6 FUNGAL-TYPE DOMAIN-CONTAINING PROTEIN"/>
    <property type="match status" value="1"/>
</dbReference>
<feature type="region of interest" description="Disordered" evidence="3">
    <location>
        <begin position="127"/>
        <end position="154"/>
    </location>
</feature>
<feature type="domain" description="Zn(2)-C6 fungal-type" evidence="4">
    <location>
        <begin position="19"/>
        <end position="52"/>
    </location>
</feature>
<reference evidence="5 6" key="1">
    <citation type="journal article" date="2019" name="Nat. Ecol. Evol.">
        <title>Megaphylogeny resolves global patterns of mushroom evolution.</title>
        <authorList>
            <person name="Varga T."/>
            <person name="Krizsan K."/>
            <person name="Foldi C."/>
            <person name="Dima B."/>
            <person name="Sanchez-Garcia M."/>
            <person name="Sanchez-Ramirez S."/>
            <person name="Szollosi G.J."/>
            <person name="Szarkandi J.G."/>
            <person name="Papp V."/>
            <person name="Albert L."/>
            <person name="Andreopoulos W."/>
            <person name="Angelini C."/>
            <person name="Antonin V."/>
            <person name="Barry K.W."/>
            <person name="Bougher N.L."/>
            <person name="Buchanan P."/>
            <person name="Buyck B."/>
            <person name="Bense V."/>
            <person name="Catcheside P."/>
            <person name="Chovatia M."/>
            <person name="Cooper J."/>
            <person name="Damon W."/>
            <person name="Desjardin D."/>
            <person name="Finy P."/>
            <person name="Geml J."/>
            <person name="Haridas S."/>
            <person name="Hughes K."/>
            <person name="Justo A."/>
            <person name="Karasinski D."/>
            <person name="Kautmanova I."/>
            <person name="Kiss B."/>
            <person name="Kocsube S."/>
            <person name="Kotiranta H."/>
            <person name="LaButti K.M."/>
            <person name="Lechner B.E."/>
            <person name="Liimatainen K."/>
            <person name="Lipzen A."/>
            <person name="Lukacs Z."/>
            <person name="Mihaltcheva S."/>
            <person name="Morgado L.N."/>
            <person name="Niskanen T."/>
            <person name="Noordeloos M.E."/>
            <person name="Ohm R.A."/>
            <person name="Ortiz-Santana B."/>
            <person name="Ovrebo C."/>
            <person name="Racz N."/>
            <person name="Riley R."/>
            <person name="Savchenko A."/>
            <person name="Shiryaev A."/>
            <person name="Soop K."/>
            <person name="Spirin V."/>
            <person name="Szebenyi C."/>
            <person name="Tomsovsky M."/>
            <person name="Tulloss R.E."/>
            <person name="Uehling J."/>
            <person name="Grigoriev I.V."/>
            <person name="Vagvolgyi C."/>
            <person name="Papp T."/>
            <person name="Martin F.M."/>
            <person name="Miettinen O."/>
            <person name="Hibbett D.S."/>
            <person name="Nagy L.G."/>
        </authorList>
    </citation>
    <scope>NUCLEOTIDE SEQUENCE [LARGE SCALE GENOMIC DNA]</scope>
    <source>
        <strain evidence="5 6">CBS 962.96</strain>
    </source>
</reference>
<feature type="compositionally biased region" description="Polar residues" evidence="3">
    <location>
        <begin position="660"/>
        <end position="674"/>
    </location>
</feature>
<feature type="region of interest" description="Disordered" evidence="3">
    <location>
        <begin position="643"/>
        <end position="674"/>
    </location>
</feature>
<sequence length="836" mass="94552">MSTEDATYGTRKKRRLQNACDECRRRKVRCDSSNMPNGNCSGCISLNIQCTHISTRKKRGPKIGSAPNVAVKATITAILSRSYVIPEDRDAVWEVLADIANYVQHLEKEVTRARRKESLVEMSSLVHATQGTGSGSGASPQSIESVDDSDYSSTDELREEIENFHISRMKHRHFGKSSGAMFLMRSLNVLPEIDIIRRPEYWYPFNWQLTKLSEPEPVPLDFPEGEHLQELLNFYFDHHHPCYSLLHRKSFERSVSEGLHLRDRYFGSLLLAVCAVSSRDYGDSRSLPEQPCSTLGFGWRWFRQLTLVRTKFNEPITLFELQTYCLACSFLQSTYFTDLSWVLNGFAIRLAQERGIHRRKSSESKPTLERELWKRAFWHLILFDTMSSISFGRPRATLADDFDTEPLIECDEDAWDDPVIDISSLPSAPKSPIVFFNCWIKIVEIIGFAQRALYPVKRSELSTKMGISASDWTRKAVMEIDSALNNWMDNIPSHLRWDPHCENETFFSQSVLLYAVYYWTQILVHRPFIPKPGESSVIHDFPSMAICVNAARSCLHIIESHSSKRHTSCNAILCIALFNSCVVLLLNVFRGKELKINFDPQKELRELFKAINILRGWEDRHQLAGRFHDLLDALAKRSVPVPYQQQASLKRPRDTGTDMDPSSQSATPDAGTFNVQDSQAKEVTVAPSITSQDISVNPQTLFDQSLGGTSHQTNAVESFILPLSSSELGDLPLFQLLNPSETSTGFDVWPSQDLFGANAGTQQSQPADWFYNPQTAGSQGQSQLATFSDRSSIPDHVSAVHPPTFPSGPVVGGNEMSQQEWGQMMVNIEQLLQLFS</sequence>
<dbReference type="SMART" id="SM00906">
    <property type="entry name" value="Fungal_trans"/>
    <property type="match status" value="1"/>
</dbReference>